<dbReference type="OrthoDB" id="7584480at2"/>
<reference evidence="2 3" key="2">
    <citation type="submission" date="2017-02" db="EMBL/GenBank/DDBJ databases">
        <title>Draft genome sequence of Streptomyces phaeoluteigriseus type strain DSM41896.</title>
        <authorList>
            <person name="Salih T.S."/>
            <person name="Algora Gallardo L."/>
            <person name="Melo Santos T."/>
            <person name="Filgueira Martinez S."/>
            <person name="Herron P.R."/>
        </authorList>
    </citation>
    <scope>NUCLEOTIDE SEQUENCE [LARGE SCALE GENOMIC DNA]</scope>
    <source>
        <strain evidence="2 3">DSM 41896</strain>
    </source>
</reference>
<dbReference type="InterPro" id="IPR038020">
    <property type="entry name" value="MbtH-like_sf"/>
</dbReference>
<accession>A0A1V6MH74</accession>
<reference evidence="3" key="1">
    <citation type="submission" date="2016-11" db="EMBL/GenBank/DDBJ databases">
        <authorList>
            <person name="Schniete J.K."/>
            <person name="Salih T."/>
            <person name="Algora Gallardo L."/>
            <person name="Martinez Fernandez S."/>
            <person name="Herron P.R."/>
        </authorList>
    </citation>
    <scope>NUCLEOTIDE SEQUENCE [LARGE SCALE GENOMIC DNA]</scope>
    <source>
        <strain evidence="3">DSM 41896</strain>
    </source>
</reference>
<protein>
    <recommendedName>
        <fullName evidence="1">MbtH-like domain-containing protein</fullName>
    </recommendedName>
</protein>
<sequence length="72" mass="8330">MAEEDIDERTYRVVLNDEEQYSVWLADRELPLGWHAEGTEGTRAECLAHIGTVWTDMRPLSLRRQMGQAARV</sequence>
<dbReference type="InterPro" id="IPR037407">
    <property type="entry name" value="MLP_fam"/>
</dbReference>
<gene>
    <name evidence="2" type="ORF">BM536_037770</name>
</gene>
<name>A0A1V6MH74_9ACTN</name>
<dbReference type="PANTHER" id="PTHR38444">
    <property type="entry name" value="ENTEROBACTIN BIOSYNTHESIS PROTEIN YBDZ"/>
    <property type="match status" value="1"/>
</dbReference>
<comment type="caution">
    <text evidence="2">The sequence shown here is derived from an EMBL/GenBank/DDBJ whole genome shotgun (WGS) entry which is preliminary data.</text>
</comment>
<dbReference type="InterPro" id="IPR005153">
    <property type="entry name" value="MbtH-like_dom"/>
</dbReference>
<evidence type="ECO:0000313" key="3">
    <source>
        <dbReference type="Proteomes" id="UP000184286"/>
    </source>
</evidence>
<dbReference type="SUPFAM" id="SSF160582">
    <property type="entry name" value="MbtH-like"/>
    <property type="match status" value="1"/>
</dbReference>
<dbReference type="SMART" id="SM00923">
    <property type="entry name" value="MbtH"/>
    <property type="match status" value="1"/>
</dbReference>
<dbReference type="Pfam" id="PF03621">
    <property type="entry name" value="MbtH"/>
    <property type="match status" value="1"/>
</dbReference>
<dbReference type="GO" id="GO:0005829">
    <property type="term" value="C:cytosol"/>
    <property type="evidence" value="ECO:0007669"/>
    <property type="project" value="TreeGrafter"/>
</dbReference>
<proteinExistence type="predicted"/>
<evidence type="ECO:0000259" key="1">
    <source>
        <dbReference type="SMART" id="SM00923"/>
    </source>
</evidence>
<organism evidence="2 3">
    <name type="scientific">Streptomyces phaeoluteigriseus</name>
    <dbReference type="NCBI Taxonomy" id="114686"/>
    <lineage>
        <taxon>Bacteria</taxon>
        <taxon>Bacillati</taxon>
        <taxon>Actinomycetota</taxon>
        <taxon>Actinomycetes</taxon>
        <taxon>Kitasatosporales</taxon>
        <taxon>Streptomycetaceae</taxon>
        <taxon>Streptomyces</taxon>
        <taxon>Streptomyces aurantiacus group</taxon>
    </lineage>
</organism>
<dbReference type="EMBL" id="MPOH02000048">
    <property type="protein sequence ID" value="OQD51829.1"/>
    <property type="molecule type" value="Genomic_DNA"/>
</dbReference>
<dbReference type="Gene3D" id="3.90.820.10">
    <property type="entry name" value="Structural Genomics, Unknown Function 30-nov-00 1gh9 Mol_id"/>
    <property type="match status" value="1"/>
</dbReference>
<dbReference type="AlphaFoldDB" id="A0A1V6MH74"/>
<dbReference type="STRING" id="114686.BM536_037770"/>
<feature type="domain" description="MbtH-like" evidence="1">
    <location>
        <begin position="2"/>
        <end position="52"/>
    </location>
</feature>
<dbReference type="RefSeq" id="WP_073497709.1">
    <property type="nucleotide sequence ID" value="NZ_MPOH02000048.1"/>
</dbReference>
<dbReference type="PANTHER" id="PTHR38444:SF1">
    <property type="entry name" value="ENTEROBACTIN BIOSYNTHESIS PROTEIN YBDZ"/>
    <property type="match status" value="1"/>
</dbReference>
<evidence type="ECO:0000313" key="2">
    <source>
        <dbReference type="EMBL" id="OQD51829.1"/>
    </source>
</evidence>
<dbReference type="Proteomes" id="UP000184286">
    <property type="component" value="Unassembled WGS sequence"/>
</dbReference>
<dbReference type="GO" id="GO:0019290">
    <property type="term" value="P:siderophore biosynthetic process"/>
    <property type="evidence" value="ECO:0007669"/>
    <property type="project" value="TreeGrafter"/>
</dbReference>